<dbReference type="CDD" id="cd00067">
    <property type="entry name" value="GAL4"/>
    <property type="match status" value="1"/>
</dbReference>
<proteinExistence type="predicted"/>
<dbReference type="GO" id="GO:0008270">
    <property type="term" value="F:zinc ion binding"/>
    <property type="evidence" value="ECO:0007669"/>
    <property type="project" value="InterPro"/>
</dbReference>
<dbReference type="GO" id="GO:0000978">
    <property type="term" value="F:RNA polymerase II cis-regulatory region sequence-specific DNA binding"/>
    <property type="evidence" value="ECO:0007669"/>
    <property type="project" value="TreeGrafter"/>
</dbReference>
<dbReference type="SUPFAM" id="SSF57701">
    <property type="entry name" value="Zn2/Cys6 DNA-binding domain"/>
    <property type="match status" value="1"/>
</dbReference>
<evidence type="ECO:0000256" key="4">
    <source>
        <dbReference type="ARBA" id="ARBA00023125"/>
    </source>
</evidence>
<dbReference type="RefSeq" id="XP_064853858.1">
    <property type="nucleotide sequence ID" value="XM_064997786.1"/>
</dbReference>
<organism evidence="9 10">
    <name type="scientific">Saccharomycopsis crataegensis</name>
    <dbReference type="NCBI Taxonomy" id="43959"/>
    <lineage>
        <taxon>Eukaryota</taxon>
        <taxon>Fungi</taxon>
        <taxon>Dikarya</taxon>
        <taxon>Ascomycota</taxon>
        <taxon>Saccharomycotina</taxon>
        <taxon>Saccharomycetes</taxon>
        <taxon>Saccharomycopsidaceae</taxon>
        <taxon>Saccharomycopsis</taxon>
    </lineage>
</organism>
<dbReference type="InterPro" id="IPR036864">
    <property type="entry name" value="Zn2-C6_fun-type_DNA-bd_sf"/>
</dbReference>
<evidence type="ECO:0000256" key="7">
    <source>
        <dbReference type="SAM" id="MobiDB-lite"/>
    </source>
</evidence>
<keyword evidence="5" id="KW-0804">Transcription</keyword>
<dbReference type="PANTHER" id="PTHR31069">
    <property type="entry name" value="OLEATE-ACTIVATED TRANSCRIPTION FACTOR 1-RELATED"/>
    <property type="match status" value="1"/>
</dbReference>
<accession>A0AAV5QQV6</accession>
<feature type="domain" description="Zn(2)-C6 fungal-type" evidence="8">
    <location>
        <begin position="16"/>
        <end position="47"/>
    </location>
</feature>
<evidence type="ECO:0000259" key="8">
    <source>
        <dbReference type="PROSITE" id="PS50048"/>
    </source>
</evidence>
<evidence type="ECO:0000313" key="9">
    <source>
        <dbReference type="EMBL" id="GMM36862.1"/>
    </source>
</evidence>
<dbReference type="GO" id="GO:0006351">
    <property type="term" value="P:DNA-templated transcription"/>
    <property type="evidence" value="ECO:0007669"/>
    <property type="project" value="InterPro"/>
</dbReference>
<name>A0AAV5QQV6_9ASCO</name>
<comment type="caution">
    <text evidence="9">The sequence shown here is derived from an EMBL/GenBank/DDBJ whole genome shotgun (WGS) entry which is preliminary data.</text>
</comment>
<dbReference type="PROSITE" id="PS00463">
    <property type="entry name" value="ZN2_CY6_FUNGAL_1"/>
    <property type="match status" value="1"/>
</dbReference>
<feature type="compositionally biased region" description="Polar residues" evidence="7">
    <location>
        <begin position="761"/>
        <end position="777"/>
    </location>
</feature>
<protein>
    <recommendedName>
        <fullName evidence="8">Zn(2)-C6 fungal-type domain-containing protein</fullName>
    </recommendedName>
</protein>
<dbReference type="Pfam" id="PF00172">
    <property type="entry name" value="Zn_clus"/>
    <property type="match status" value="1"/>
</dbReference>
<dbReference type="InterPro" id="IPR001138">
    <property type="entry name" value="Zn2Cys6_DnaBD"/>
</dbReference>
<dbReference type="Gene3D" id="4.10.240.10">
    <property type="entry name" value="Zn(2)-C6 fungal-type DNA-binding domain"/>
    <property type="match status" value="1"/>
</dbReference>
<dbReference type="CDD" id="cd12148">
    <property type="entry name" value="fungal_TF_MHR"/>
    <property type="match status" value="1"/>
</dbReference>
<reference evidence="9 10" key="1">
    <citation type="journal article" date="2023" name="Elife">
        <title>Identification of key yeast species and microbe-microbe interactions impacting larval growth of Drosophila in the wild.</title>
        <authorList>
            <person name="Mure A."/>
            <person name="Sugiura Y."/>
            <person name="Maeda R."/>
            <person name="Honda K."/>
            <person name="Sakurai N."/>
            <person name="Takahashi Y."/>
            <person name="Watada M."/>
            <person name="Katoh T."/>
            <person name="Gotoh A."/>
            <person name="Gotoh Y."/>
            <person name="Taniguchi I."/>
            <person name="Nakamura K."/>
            <person name="Hayashi T."/>
            <person name="Katayama T."/>
            <person name="Uemura T."/>
            <person name="Hattori Y."/>
        </authorList>
    </citation>
    <scope>NUCLEOTIDE SEQUENCE [LARGE SCALE GENOMIC DNA]</scope>
    <source>
        <strain evidence="9 10">SC-9</strain>
    </source>
</reference>
<keyword evidence="3" id="KW-0805">Transcription regulation</keyword>
<keyword evidence="10" id="KW-1185">Reference proteome</keyword>
<dbReference type="GeneID" id="90074837"/>
<dbReference type="PANTHER" id="PTHR31069:SF12">
    <property type="entry name" value="TRANSCRIPTION FACTOR DOMAIN-CONTAINING PROTEIN"/>
    <property type="match status" value="1"/>
</dbReference>
<keyword evidence="6" id="KW-0539">Nucleus</keyword>
<dbReference type="GO" id="GO:0045944">
    <property type="term" value="P:positive regulation of transcription by RNA polymerase II"/>
    <property type="evidence" value="ECO:0007669"/>
    <property type="project" value="TreeGrafter"/>
</dbReference>
<feature type="compositionally biased region" description="Polar residues" evidence="7">
    <location>
        <begin position="743"/>
        <end position="753"/>
    </location>
</feature>
<evidence type="ECO:0000256" key="6">
    <source>
        <dbReference type="ARBA" id="ARBA00023242"/>
    </source>
</evidence>
<keyword evidence="2" id="KW-0862">Zinc</keyword>
<feature type="region of interest" description="Disordered" evidence="7">
    <location>
        <begin position="743"/>
        <end position="777"/>
    </location>
</feature>
<evidence type="ECO:0000256" key="1">
    <source>
        <dbReference type="ARBA" id="ARBA00022723"/>
    </source>
</evidence>
<keyword evidence="4" id="KW-0238">DNA-binding</keyword>
<dbReference type="InterPro" id="IPR007219">
    <property type="entry name" value="XnlR_reg_dom"/>
</dbReference>
<evidence type="ECO:0000256" key="5">
    <source>
        <dbReference type="ARBA" id="ARBA00023163"/>
    </source>
</evidence>
<keyword evidence="1" id="KW-0479">Metal-binding</keyword>
<dbReference type="PROSITE" id="PS50048">
    <property type="entry name" value="ZN2_CY6_FUNGAL_2"/>
    <property type="match status" value="1"/>
</dbReference>
<dbReference type="GO" id="GO:0000981">
    <property type="term" value="F:DNA-binding transcription factor activity, RNA polymerase II-specific"/>
    <property type="evidence" value="ECO:0007669"/>
    <property type="project" value="InterPro"/>
</dbReference>
<dbReference type="Pfam" id="PF04082">
    <property type="entry name" value="Fungal_trans"/>
    <property type="match status" value="1"/>
</dbReference>
<dbReference type="AlphaFoldDB" id="A0AAV5QQV6"/>
<sequence>MMGEKKRKYRKRQSLSCSNCRERKVKCDRNHPCSACTRKGCQTSCTFDSLAASLPPFNRSNEILANENYQTIHNDDSSPKSSASGVSMYSKSTNRTSLYEPTGSDPQILSEVSSAYFGNNPYASDEEVINFYDGLPCYPNSHGNEPVNYGPLSWAYLEIKDVALNLLSEYSNLHYKSGPGGCPKAGYMNENGIWQRPGMNEDSKVSEKPKVFDVFERPDMTEKTLGEELRDYFSNQKLMVLATDVFFHTSLPVTEVIHEKVFRGAIKRVFGELEMQEKPTRRLNISDRTDLSYVGTLLIIVRFAFLLSSPNCKFKREREPWNDPIAEYILTHPVNLDGIALAQKCFQKLTCFSDPSLEMLQFAMFIQFYQQFAPEFGECIYGGKFKIGTGMAFQMAYSLSLNRDPDNCLFSIPEEEKNVRRKLWYTLLCCNLIQSYLYGHPLHYDSLFYDTKAPQNSDKVHCASFYVRLDWLFTPLRSVLHSILDISGNTKMSELTRELSDFEIVLDKSFGSLQDNIDTHSTESCDSTGSIKFWMSLRIFLLSVYNHFKLHYEAKKNTELSFFYTRKIFHIGIVEFLPYLYLFSSEKKVLGTFSEFLVTPFLLQLCHGVSISIFSLQVRLKFAIFNLGSRGKVLSKSEVEIVQALEELSSNIEKCVRVILKCMGNLCMKYYYAYVIRKRVKEYFHVCNGKEFFEIYSPGAIQLRNPPFNIYQLRELNTIVKTGLSNVHKFYCQVEEELGALNAKNSQQPASRSHYNDVKNNDNGPTSFTSSRSMTPKSSMLPGIELCPVLNHKICNELQGPELSMDNQYGCNKQAVQVLGPEQINVGGVQQQQQQQRPAQPVGTDLMVSNNFDLNLDSLHALLYDTNDLDANNAYIDDLWKKSSLSSQELDLFSIIT</sequence>
<dbReference type="InterPro" id="IPR050675">
    <property type="entry name" value="OAF3"/>
</dbReference>
<gene>
    <name evidence="9" type="ORF">DASC09_041870</name>
</gene>
<evidence type="ECO:0000313" key="10">
    <source>
        <dbReference type="Proteomes" id="UP001360560"/>
    </source>
</evidence>
<dbReference type="SMART" id="SM00066">
    <property type="entry name" value="GAL4"/>
    <property type="match status" value="1"/>
</dbReference>
<dbReference type="Proteomes" id="UP001360560">
    <property type="component" value="Unassembled WGS sequence"/>
</dbReference>
<evidence type="ECO:0000256" key="2">
    <source>
        <dbReference type="ARBA" id="ARBA00022833"/>
    </source>
</evidence>
<dbReference type="GO" id="GO:0005634">
    <property type="term" value="C:nucleus"/>
    <property type="evidence" value="ECO:0007669"/>
    <property type="project" value="TreeGrafter"/>
</dbReference>
<dbReference type="EMBL" id="BTFZ01000011">
    <property type="protein sequence ID" value="GMM36862.1"/>
    <property type="molecule type" value="Genomic_DNA"/>
</dbReference>
<evidence type="ECO:0000256" key="3">
    <source>
        <dbReference type="ARBA" id="ARBA00023015"/>
    </source>
</evidence>